<dbReference type="GO" id="GO:0000287">
    <property type="term" value="F:magnesium ion binding"/>
    <property type="evidence" value="ECO:0007669"/>
    <property type="project" value="InterPro"/>
</dbReference>
<dbReference type="InterPro" id="IPR055066">
    <property type="entry name" value="AASDHPPT_N"/>
</dbReference>
<dbReference type="PANTHER" id="PTHR12215:SF10">
    <property type="entry name" value="L-AMINOADIPATE-SEMIALDEHYDE DEHYDROGENASE-PHOSPHOPANTETHEINYL TRANSFERASE"/>
    <property type="match status" value="1"/>
</dbReference>
<dbReference type="SUPFAM" id="SSF56214">
    <property type="entry name" value="4'-phosphopantetheinyl transferase"/>
    <property type="match status" value="2"/>
</dbReference>
<accession>A0A089HR67</accession>
<dbReference type="STRING" id="44251.PDUR_17850"/>
<protein>
    <submittedName>
        <fullName evidence="9">Uncharacterized protein</fullName>
    </submittedName>
</protein>
<keyword evidence="4" id="KW-0479">Metal-binding</keyword>
<dbReference type="InterPro" id="IPR004568">
    <property type="entry name" value="Ppantetheine-prot_Trfase_dom"/>
</dbReference>
<dbReference type="EMBL" id="CP009288">
    <property type="protein sequence ID" value="AIQ13577.1"/>
    <property type="molecule type" value="Genomic_DNA"/>
</dbReference>
<keyword evidence="5" id="KW-0460">Magnesium</keyword>
<gene>
    <name evidence="9" type="ORF">PDUR_17850</name>
</gene>
<dbReference type="GO" id="GO:0019878">
    <property type="term" value="P:lysine biosynthetic process via aminoadipic acid"/>
    <property type="evidence" value="ECO:0007669"/>
    <property type="project" value="TreeGrafter"/>
</dbReference>
<dbReference type="Pfam" id="PF22624">
    <property type="entry name" value="AASDHPPT_N"/>
    <property type="match status" value="1"/>
</dbReference>
<organism evidence="9 10">
    <name type="scientific">Paenibacillus durus</name>
    <name type="common">Paenibacillus azotofixans</name>
    <dbReference type="NCBI Taxonomy" id="44251"/>
    <lineage>
        <taxon>Bacteria</taxon>
        <taxon>Bacillati</taxon>
        <taxon>Bacillota</taxon>
        <taxon>Bacilli</taxon>
        <taxon>Bacillales</taxon>
        <taxon>Paenibacillaceae</taxon>
        <taxon>Paenibacillus</taxon>
    </lineage>
</organism>
<dbReference type="Proteomes" id="UP000029409">
    <property type="component" value="Chromosome"/>
</dbReference>
<dbReference type="InterPro" id="IPR050559">
    <property type="entry name" value="P-Pant_transferase_sf"/>
</dbReference>
<dbReference type="PANTHER" id="PTHR12215">
    <property type="entry name" value="PHOSPHOPANTETHEINE TRANSFERASE"/>
    <property type="match status" value="1"/>
</dbReference>
<keyword evidence="6" id="KW-0045">Antibiotic biosynthesis</keyword>
<evidence type="ECO:0000313" key="9">
    <source>
        <dbReference type="EMBL" id="AIQ13577.1"/>
    </source>
</evidence>
<evidence type="ECO:0000256" key="6">
    <source>
        <dbReference type="ARBA" id="ARBA00023194"/>
    </source>
</evidence>
<reference evidence="9 10" key="1">
    <citation type="submission" date="2014-08" db="EMBL/GenBank/DDBJ databases">
        <title>Comparative genomics of the Paenibacillus odorifer group.</title>
        <authorList>
            <person name="den Bakker H.C."/>
            <person name="Tsai Y.-C."/>
            <person name="Martin N."/>
            <person name="Korlach J."/>
            <person name="Wiedmann M."/>
        </authorList>
    </citation>
    <scope>NUCLEOTIDE SEQUENCE [LARGE SCALE GENOMIC DNA]</scope>
    <source>
        <strain evidence="9 10">DSM 1735</strain>
    </source>
</reference>
<dbReference type="InterPro" id="IPR008278">
    <property type="entry name" value="4-PPantetheinyl_Trfase_dom"/>
</dbReference>
<dbReference type="GO" id="GO:0008897">
    <property type="term" value="F:holo-[acyl-carrier-protein] synthase activity"/>
    <property type="evidence" value="ECO:0007669"/>
    <property type="project" value="InterPro"/>
</dbReference>
<evidence type="ECO:0000313" key="10">
    <source>
        <dbReference type="Proteomes" id="UP000029409"/>
    </source>
</evidence>
<comment type="similarity">
    <text evidence="2">Belongs to the P-Pant transferase superfamily. Gsp/Sfp/HetI/AcpT family.</text>
</comment>
<evidence type="ECO:0000256" key="5">
    <source>
        <dbReference type="ARBA" id="ARBA00022842"/>
    </source>
</evidence>
<dbReference type="Gene3D" id="3.90.470.20">
    <property type="entry name" value="4'-phosphopantetheinyl transferase domain"/>
    <property type="match status" value="2"/>
</dbReference>
<keyword evidence="10" id="KW-1185">Reference proteome</keyword>
<evidence type="ECO:0000259" key="7">
    <source>
        <dbReference type="Pfam" id="PF01648"/>
    </source>
</evidence>
<evidence type="ECO:0000256" key="3">
    <source>
        <dbReference type="ARBA" id="ARBA00022679"/>
    </source>
</evidence>
<dbReference type="GO" id="GO:0006633">
    <property type="term" value="P:fatty acid biosynthetic process"/>
    <property type="evidence" value="ECO:0007669"/>
    <property type="project" value="InterPro"/>
</dbReference>
<dbReference type="GO" id="GO:0005829">
    <property type="term" value="C:cytosol"/>
    <property type="evidence" value="ECO:0007669"/>
    <property type="project" value="TreeGrafter"/>
</dbReference>
<dbReference type="KEGG" id="pdu:PDUR_17850"/>
<dbReference type="GO" id="GO:0017000">
    <property type="term" value="P:antibiotic biosynthetic process"/>
    <property type="evidence" value="ECO:0007669"/>
    <property type="project" value="UniProtKB-KW"/>
</dbReference>
<feature type="domain" description="4'-phosphopantetheinyl transferase N-terminal" evidence="8">
    <location>
        <begin position="19"/>
        <end position="103"/>
    </location>
</feature>
<keyword evidence="3" id="KW-0808">Transferase</keyword>
<dbReference type="AlphaFoldDB" id="A0A089HR67"/>
<evidence type="ECO:0000259" key="8">
    <source>
        <dbReference type="Pfam" id="PF22624"/>
    </source>
</evidence>
<name>A0A089HR67_PAEDU</name>
<feature type="domain" description="4'-phosphopantetheinyl transferase" evidence="7">
    <location>
        <begin position="106"/>
        <end position="184"/>
    </location>
</feature>
<dbReference type="eggNOG" id="COG2091">
    <property type="taxonomic scope" value="Bacteria"/>
</dbReference>
<dbReference type="InterPro" id="IPR037143">
    <property type="entry name" value="4-PPantetheinyl_Trfase_dom_sf"/>
</dbReference>
<comment type="cofactor">
    <cofactor evidence="1">
        <name>Mg(2+)</name>
        <dbReference type="ChEBI" id="CHEBI:18420"/>
    </cofactor>
</comment>
<evidence type="ECO:0000256" key="1">
    <source>
        <dbReference type="ARBA" id="ARBA00001946"/>
    </source>
</evidence>
<sequence>MRVLVGIYGVKIPKSPGTDYHEVLNRLSEERRNRTLRFSRKDDRIRSVIAEALIRTLFLREHKVDNESLRFTANRYGKPFLAAYPDYHYNLSHSGDYVLCAVDQQPIGIDIEEIKPIDLTIADRFFSGRENEEIKEIPEDRRIGYFYQLWTAKESYIKFRGKGLSMPLNSFSIRIDDNGIELSEKDGCPLKEPDCYFKAFHLSPQYKVTLCSENPNHPEEIQRIDGLELFKEFVEVSGGNYAAR</sequence>
<dbReference type="NCBIfam" id="TIGR00556">
    <property type="entry name" value="pantethn_trn"/>
    <property type="match status" value="1"/>
</dbReference>
<evidence type="ECO:0000256" key="2">
    <source>
        <dbReference type="ARBA" id="ARBA00010990"/>
    </source>
</evidence>
<proteinExistence type="inferred from homology"/>
<evidence type="ECO:0000256" key="4">
    <source>
        <dbReference type="ARBA" id="ARBA00022723"/>
    </source>
</evidence>
<dbReference type="Pfam" id="PF01648">
    <property type="entry name" value="ACPS"/>
    <property type="match status" value="1"/>
</dbReference>